<evidence type="ECO:0000313" key="8">
    <source>
        <dbReference type="Proteomes" id="UP000722121"/>
    </source>
</evidence>
<dbReference type="Gene3D" id="3.40.630.10">
    <property type="entry name" value="Zn peptidases"/>
    <property type="match status" value="1"/>
</dbReference>
<feature type="domain" description="Cytosol aminopeptidase" evidence="6">
    <location>
        <begin position="1"/>
        <end position="132"/>
    </location>
</feature>
<dbReference type="InterPro" id="IPR011356">
    <property type="entry name" value="Leucine_aapep/pepB"/>
</dbReference>
<evidence type="ECO:0000256" key="2">
    <source>
        <dbReference type="ARBA" id="ARBA00022438"/>
    </source>
</evidence>
<gene>
    <name evidence="7" type="ORF">JYU14_05290</name>
</gene>
<dbReference type="Pfam" id="PF00883">
    <property type="entry name" value="Peptidase_M17"/>
    <property type="match status" value="1"/>
</dbReference>
<dbReference type="Proteomes" id="UP000722121">
    <property type="component" value="Unassembled WGS sequence"/>
</dbReference>
<evidence type="ECO:0000256" key="5">
    <source>
        <dbReference type="ARBA" id="ARBA00023211"/>
    </source>
</evidence>
<evidence type="ECO:0000256" key="4">
    <source>
        <dbReference type="ARBA" id="ARBA00022801"/>
    </source>
</evidence>
<reference evidence="7 8" key="1">
    <citation type="submission" date="2021-02" db="EMBL/GenBank/DDBJ databases">
        <title>Activity-based single-cell genomes from oceanic crustal fluid captures similar information to metagenomic and metatranscriptomic surveys with orders of magnitude less sampling.</title>
        <authorList>
            <person name="D'Angelo T.S."/>
            <person name="Orcutt B.N."/>
        </authorList>
    </citation>
    <scope>NUCLEOTIDE SEQUENCE [LARGE SCALE GENOMIC DNA]</scope>
    <source>
        <strain evidence="7">AH-315-G07</strain>
    </source>
</reference>
<comment type="similarity">
    <text evidence="1">Belongs to the peptidase M17 family.</text>
</comment>
<keyword evidence="2 7" id="KW-0031">Aminopeptidase</keyword>
<name>A0ABS3ARW3_9BACT</name>
<protein>
    <submittedName>
        <fullName evidence="7">Aminopeptidase</fullName>
    </submittedName>
</protein>
<keyword evidence="3" id="KW-0645">Protease</keyword>
<evidence type="ECO:0000256" key="3">
    <source>
        <dbReference type="ARBA" id="ARBA00022670"/>
    </source>
</evidence>
<accession>A0ABS3ARW3</accession>
<dbReference type="GO" id="GO:0004177">
    <property type="term" value="F:aminopeptidase activity"/>
    <property type="evidence" value="ECO:0007669"/>
    <property type="project" value="UniProtKB-KW"/>
</dbReference>
<keyword evidence="5" id="KW-0464">Manganese</keyword>
<feature type="non-terminal residue" evidence="7">
    <location>
        <position position="1"/>
    </location>
</feature>
<comment type="caution">
    <text evidence="7">The sequence shown here is derived from an EMBL/GenBank/DDBJ whole genome shotgun (WGS) entry which is preliminary data.</text>
</comment>
<dbReference type="PANTHER" id="PTHR11963">
    <property type="entry name" value="LEUCINE AMINOPEPTIDASE-RELATED"/>
    <property type="match status" value="1"/>
</dbReference>
<evidence type="ECO:0000256" key="1">
    <source>
        <dbReference type="ARBA" id="ARBA00009528"/>
    </source>
</evidence>
<organism evidence="7 8">
    <name type="scientific">Simkania negevensis</name>
    <dbReference type="NCBI Taxonomy" id="83561"/>
    <lineage>
        <taxon>Bacteria</taxon>
        <taxon>Pseudomonadati</taxon>
        <taxon>Chlamydiota</taxon>
        <taxon>Chlamydiia</taxon>
        <taxon>Parachlamydiales</taxon>
        <taxon>Simkaniaceae</taxon>
        <taxon>Simkania</taxon>
    </lineage>
</organism>
<sequence length="139" mass="14692">LAYGIDQFAPTRVVDVATLTGAILVALGDNIAGMFSNNDLLAAQLTDASKATGENIWRMPLHAPYKKLLKSDFADINNIGGRMAGSTTAALFLQEFVGTTPWAHFDIAGVGAPVAEYPSVGKNASGFGVRLLLHFLQTL</sequence>
<proteinExistence type="inferred from homology"/>
<dbReference type="InterPro" id="IPR000819">
    <property type="entry name" value="Peptidase_M17_C"/>
</dbReference>
<keyword evidence="8" id="KW-1185">Reference proteome</keyword>
<keyword evidence="4" id="KW-0378">Hydrolase</keyword>
<dbReference type="SUPFAM" id="SSF53187">
    <property type="entry name" value="Zn-dependent exopeptidases"/>
    <property type="match status" value="1"/>
</dbReference>
<dbReference type="PANTHER" id="PTHR11963:SF23">
    <property type="entry name" value="CYTOSOL AMINOPEPTIDASE"/>
    <property type="match status" value="1"/>
</dbReference>
<dbReference type="EMBL" id="JAFITR010000161">
    <property type="protein sequence ID" value="MBN4067480.1"/>
    <property type="molecule type" value="Genomic_DNA"/>
</dbReference>
<evidence type="ECO:0000313" key="7">
    <source>
        <dbReference type="EMBL" id="MBN4067480.1"/>
    </source>
</evidence>
<evidence type="ECO:0000259" key="6">
    <source>
        <dbReference type="Pfam" id="PF00883"/>
    </source>
</evidence>